<dbReference type="InterPro" id="IPR036005">
    <property type="entry name" value="Creatinase/aminopeptidase-like"/>
</dbReference>
<feature type="domain" description="Peptidase M24 C-terminal" evidence="7">
    <location>
        <begin position="716"/>
        <end position="776"/>
    </location>
</feature>
<feature type="domain" description="Creatinase N-terminal" evidence="6">
    <location>
        <begin position="41"/>
        <end position="198"/>
    </location>
</feature>
<dbReference type="AlphaFoldDB" id="H9UGD6"/>
<dbReference type="Gene3D" id="3.90.230.10">
    <property type="entry name" value="Creatinase/methionine aminopeptidase superfamily"/>
    <property type="match status" value="2"/>
</dbReference>
<protein>
    <submittedName>
        <fullName evidence="8">Xaa-Pro aminopeptidase</fullName>
    </submittedName>
</protein>
<reference evidence="9" key="1">
    <citation type="journal article" date="2013" name="Stand. Genomic Sci.">
        <title>Complete genome sequence of the halophilic bacterium Spirochaeta africana type strain (Z-7692(T)) from the alkaline Lake Magadi in the East African Rift.</title>
        <authorList>
            <person name="Liolos K."/>
            <person name="Abt B."/>
            <person name="Scheuner C."/>
            <person name="Teshima H."/>
            <person name="Held B."/>
            <person name="Lapidus A."/>
            <person name="Nolan M."/>
            <person name="Lucas S."/>
            <person name="Deshpande S."/>
            <person name="Cheng J.F."/>
            <person name="Tapia R."/>
            <person name="Goodwin L.A."/>
            <person name="Pitluck S."/>
            <person name="Pagani I."/>
            <person name="Ivanova N."/>
            <person name="Mavromatis K."/>
            <person name="Mikhailova N."/>
            <person name="Huntemann M."/>
            <person name="Pati A."/>
            <person name="Chen A."/>
            <person name="Palaniappan K."/>
            <person name="Land M."/>
            <person name="Rohde M."/>
            <person name="Tindall B.J."/>
            <person name="Detter J.C."/>
            <person name="Goker M."/>
            <person name="Bristow J."/>
            <person name="Eisen J.A."/>
            <person name="Markowitz V."/>
            <person name="Hugenholtz P."/>
            <person name="Woyke T."/>
            <person name="Klenk H.P."/>
            <person name="Kyrpides N.C."/>
        </authorList>
    </citation>
    <scope>NUCLEOTIDE SEQUENCE</scope>
    <source>
        <strain evidence="9">ATCC 700263 / DSM 8902 / Z-7692</strain>
    </source>
</reference>
<dbReference type="CDD" id="cd01085">
    <property type="entry name" value="APP"/>
    <property type="match status" value="1"/>
</dbReference>
<feature type="domain" description="Peptidase M24" evidence="5">
    <location>
        <begin position="597"/>
        <end position="699"/>
    </location>
</feature>
<feature type="domain" description="Peptidase M24" evidence="5">
    <location>
        <begin position="422"/>
        <end position="527"/>
    </location>
</feature>
<dbReference type="GO" id="GO:0005737">
    <property type="term" value="C:cytoplasm"/>
    <property type="evidence" value="ECO:0007669"/>
    <property type="project" value="UniProtKB-ARBA"/>
</dbReference>
<dbReference type="PANTHER" id="PTHR43763:SF6">
    <property type="entry name" value="XAA-PRO AMINOPEPTIDASE 1"/>
    <property type="match status" value="1"/>
</dbReference>
<dbReference type="GO" id="GO:0046872">
    <property type="term" value="F:metal ion binding"/>
    <property type="evidence" value="ECO:0007669"/>
    <property type="project" value="UniProtKB-KW"/>
</dbReference>
<dbReference type="InterPro" id="IPR000587">
    <property type="entry name" value="Creatinase_N"/>
</dbReference>
<dbReference type="InterPro" id="IPR033740">
    <property type="entry name" value="Pept_M24B"/>
</dbReference>
<evidence type="ECO:0000259" key="5">
    <source>
        <dbReference type="Pfam" id="PF00557"/>
    </source>
</evidence>
<dbReference type="InterPro" id="IPR000994">
    <property type="entry name" value="Pept_M24"/>
</dbReference>
<dbReference type="PATRIC" id="fig|889378.3.peg.485"/>
<name>H9UGD6_SPIAZ</name>
<keyword evidence="8" id="KW-0645">Protease</keyword>
<evidence type="ECO:0000259" key="7">
    <source>
        <dbReference type="Pfam" id="PF16188"/>
    </source>
</evidence>
<dbReference type="OrthoDB" id="9806388at2"/>
<dbReference type="InterPro" id="IPR032416">
    <property type="entry name" value="Peptidase_M24_C"/>
</dbReference>
<dbReference type="Pfam" id="PF16189">
    <property type="entry name" value="Creatinase_N_2"/>
    <property type="match status" value="1"/>
</dbReference>
<dbReference type="GO" id="GO:0070006">
    <property type="term" value="F:metalloaminopeptidase activity"/>
    <property type="evidence" value="ECO:0007669"/>
    <property type="project" value="InterPro"/>
</dbReference>
<dbReference type="Pfam" id="PF16188">
    <property type="entry name" value="Peptidase_M24_C"/>
    <property type="match status" value="1"/>
</dbReference>
<dbReference type="eggNOG" id="COG0006">
    <property type="taxonomic scope" value="Bacteria"/>
</dbReference>
<feature type="region of interest" description="Disordered" evidence="4">
    <location>
        <begin position="533"/>
        <end position="552"/>
    </location>
</feature>
<keyword evidence="3" id="KW-0378">Hydrolase</keyword>
<gene>
    <name evidence="8" type="ordered locus">Spiaf_0476</name>
</gene>
<dbReference type="Proteomes" id="UP000007383">
    <property type="component" value="Chromosome"/>
</dbReference>
<evidence type="ECO:0000256" key="2">
    <source>
        <dbReference type="ARBA" id="ARBA00022723"/>
    </source>
</evidence>
<keyword evidence="2" id="KW-0479">Metal-binding</keyword>
<dbReference type="KEGG" id="sfc:Spiaf_0476"/>
<evidence type="ECO:0000256" key="1">
    <source>
        <dbReference type="ARBA" id="ARBA00008766"/>
    </source>
</evidence>
<dbReference type="SUPFAM" id="SSF53092">
    <property type="entry name" value="Creatinase/prolidase N-terminal domain"/>
    <property type="match status" value="1"/>
</dbReference>
<keyword evidence="9" id="KW-1185">Reference proteome</keyword>
<sequence>MRGRPAALPCLNLKSLKGLCIEAGAVSRYSVGVNKQAIQERLDGLRAAMREAGLAAWVVFSTDPHMSEYVPQRWQARAWLSGFDGSAGTLVVTAEAGAASGGTVGGRAALWTDGRYYLQADEQLADTGIELMREGEADTPDMAGFLADVLGGDAQAMRERVAVGTAADCVSLAQARGLAGRLAAAGMELVPGADLLDRVWRDRPGVPQGAVTAFPADAAGESRAERLAGFRAALGMGAGGAAAGAGAGAAGSARGDAGRGAGTVSQAGAAGGTARGTGGAAGAAKGAPIAAGSAASGARVDGALVASLDDLAYLLLLRGDDVAYNPVSVGYALIEQDRVRVYLPAGKHASAGFLLADGIELREYEDIAHDLGMLPDGYRLLIDPARTNTGLLRELGEGVQLRERALPSVAMKARKNPVEVARIREAMRIDGAAMVRFLRWITQHPAVETLDELGAARELQRLRAEHPQYRGDSFPAIAGFGPHGAVVHYSVTEESSLPFSRDGLFLIDSGAHYDCGTTDITRVVCWDLPGEATGEVPARDGEGSETASARQAAGGEVAAAPVADAPGVVGAAGAAGAAAGGFATDADPSAQGDRMRRQMRRDYTLVLKGHIALARARFPAGTRGLQLDTLARAPLWQHGLDYRHGTGHGVGYCLPVHEGPQSISTRFIDVALEPGMLSSNEPGLYRDGEYGIRLENLILTVASGEDNQPPAAAGGGFLEFETLTLCPFERRLIEVSLLSPDEIEWLDSYHARVERELAPLLDGADREYLTAACAPLKRGSE</sequence>
<evidence type="ECO:0000256" key="3">
    <source>
        <dbReference type="ARBA" id="ARBA00022801"/>
    </source>
</evidence>
<dbReference type="HOGENOM" id="CLU_011781_2_4_12"/>
<keyword evidence="8" id="KW-0031">Aminopeptidase</keyword>
<proteinExistence type="inferred from homology"/>
<dbReference type="EMBL" id="CP003282">
    <property type="protein sequence ID" value="AFG36579.1"/>
    <property type="molecule type" value="Genomic_DNA"/>
</dbReference>
<evidence type="ECO:0000313" key="8">
    <source>
        <dbReference type="EMBL" id="AFG36579.1"/>
    </source>
</evidence>
<organism evidence="8 9">
    <name type="scientific">Spirochaeta africana (strain ATCC 700263 / DSM 8902 / Z-7692)</name>
    <dbReference type="NCBI Taxonomy" id="889378"/>
    <lineage>
        <taxon>Bacteria</taxon>
        <taxon>Pseudomonadati</taxon>
        <taxon>Spirochaetota</taxon>
        <taxon>Spirochaetia</taxon>
        <taxon>Spirochaetales</taxon>
        <taxon>Spirochaetaceae</taxon>
        <taxon>Spirochaeta</taxon>
    </lineage>
</organism>
<dbReference type="Gene3D" id="3.40.350.10">
    <property type="entry name" value="Creatinase/prolidase N-terminal domain"/>
    <property type="match status" value="2"/>
</dbReference>
<evidence type="ECO:0000259" key="6">
    <source>
        <dbReference type="Pfam" id="PF01321"/>
    </source>
</evidence>
<comment type="similarity">
    <text evidence="1">Belongs to the peptidase M24B family.</text>
</comment>
<dbReference type="InterPro" id="IPR050422">
    <property type="entry name" value="X-Pro_aminopeptidase_P"/>
</dbReference>
<evidence type="ECO:0000256" key="4">
    <source>
        <dbReference type="SAM" id="MobiDB-lite"/>
    </source>
</evidence>
<dbReference type="Pfam" id="PF00557">
    <property type="entry name" value="Peptidase_M24"/>
    <property type="match status" value="2"/>
</dbReference>
<dbReference type="PANTHER" id="PTHR43763">
    <property type="entry name" value="XAA-PRO AMINOPEPTIDASE 1"/>
    <property type="match status" value="1"/>
</dbReference>
<accession>H9UGD6</accession>
<evidence type="ECO:0000313" key="9">
    <source>
        <dbReference type="Proteomes" id="UP000007383"/>
    </source>
</evidence>
<dbReference type="Pfam" id="PF01321">
    <property type="entry name" value="Creatinase_N"/>
    <property type="match status" value="1"/>
</dbReference>
<dbReference type="InterPro" id="IPR029149">
    <property type="entry name" value="Creatin/AminoP/Spt16_N"/>
</dbReference>
<dbReference type="STRING" id="889378.Spiaf_0476"/>
<dbReference type="SUPFAM" id="SSF55920">
    <property type="entry name" value="Creatinase/aminopeptidase"/>
    <property type="match status" value="1"/>
</dbReference>